<keyword evidence="1" id="KW-0812">Transmembrane</keyword>
<dbReference type="OrthoDB" id="7066027at2"/>
<keyword evidence="3" id="KW-1185">Reference proteome</keyword>
<keyword evidence="1" id="KW-1133">Transmembrane helix</keyword>
<dbReference type="Pfam" id="PF11137">
    <property type="entry name" value="DUF2909"/>
    <property type="match status" value="1"/>
</dbReference>
<name>A0A4R3L2C9_9GAMM</name>
<dbReference type="RefSeq" id="WP_132577597.1">
    <property type="nucleotide sequence ID" value="NZ_JBHLWF010000080.1"/>
</dbReference>
<feature type="transmembrane region" description="Helical" evidence="1">
    <location>
        <begin position="6"/>
        <end position="26"/>
    </location>
</feature>
<evidence type="ECO:0000256" key="1">
    <source>
        <dbReference type="SAM" id="Phobius"/>
    </source>
</evidence>
<keyword evidence="1" id="KW-0472">Membrane</keyword>
<dbReference type="AlphaFoldDB" id="A0A4R3L2C9"/>
<evidence type="ECO:0000313" key="3">
    <source>
        <dbReference type="Proteomes" id="UP000294599"/>
    </source>
</evidence>
<accession>A0A4R3L2C9</accession>
<proteinExistence type="predicted"/>
<reference evidence="2 3" key="1">
    <citation type="submission" date="2019-03" db="EMBL/GenBank/DDBJ databases">
        <title>Genomic Encyclopedia of Type Strains, Phase IV (KMG-IV): sequencing the most valuable type-strain genomes for metagenomic binning, comparative biology and taxonomic classification.</title>
        <authorList>
            <person name="Goeker M."/>
        </authorList>
    </citation>
    <scope>NUCLEOTIDE SEQUENCE [LARGE SCALE GENOMIC DNA]</scope>
    <source>
        <strain evidence="2 3">DSM 21944</strain>
    </source>
</reference>
<comment type="caution">
    <text evidence="2">The sequence shown here is derived from an EMBL/GenBank/DDBJ whole genome shotgun (WGS) entry which is preliminary data.</text>
</comment>
<dbReference type="NCBIfam" id="NF033233">
    <property type="entry name" value="twin_helix"/>
    <property type="match status" value="1"/>
</dbReference>
<dbReference type="Proteomes" id="UP000294599">
    <property type="component" value="Unassembled WGS sequence"/>
</dbReference>
<dbReference type="EMBL" id="SMAF01000025">
    <property type="protein sequence ID" value="TCS93791.1"/>
    <property type="molecule type" value="Genomic_DNA"/>
</dbReference>
<evidence type="ECO:0000313" key="2">
    <source>
        <dbReference type="EMBL" id="TCS93791.1"/>
    </source>
</evidence>
<organism evidence="2 3">
    <name type="scientific">Pseudofulvimonas gallinarii</name>
    <dbReference type="NCBI Taxonomy" id="634155"/>
    <lineage>
        <taxon>Bacteria</taxon>
        <taxon>Pseudomonadati</taxon>
        <taxon>Pseudomonadota</taxon>
        <taxon>Gammaproteobacteria</taxon>
        <taxon>Lysobacterales</taxon>
        <taxon>Rhodanobacteraceae</taxon>
        <taxon>Pseudofulvimonas</taxon>
    </lineage>
</organism>
<protein>
    <submittedName>
        <fullName evidence="2">DUF2909 family protein</fullName>
    </submittedName>
</protein>
<dbReference type="InterPro" id="IPR021313">
    <property type="entry name" value="DUF2909"/>
</dbReference>
<sequence length="72" mass="7957">MSPIATRLIVIAFFIAIVYNLGTALYYMMKDKGEGKRMAWALTRRVALSVLLIGLVALGMWTGIIKPHGIYG</sequence>
<gene>
    <name evidence="2" type="ORF">EDC25_12546</name>
</gene>
<feature type="transmembrane region" description="Helical" evidence="1">
    <location>
        <begin position="46"/>
        <end position="65"/>
    </location>
</feature>